<keyword evidence="9" id="KW-0479">Metal-binding</keyword>
<dbReference type="SUPFAM" id="SSF56112">
    <property type="entry name" value="Protein kinase-like (PK-like)"/>
    <property type="match status" value="1"/>
</dbReference>
<comment type="caution">
    <text evidence="11">The sequence shown here is derived from an EMBL/GenBank/DDBJ whole genome shotgun (WGS) entry which is preliminary data.</text>
</comment>
<dbReference type="Gene3D" id="3.90.1200.10">
    <property type="match status" value="1"/>
</dbReference>
<organism evidence="11 12">
    <name type="scientific">Cohnella nanjingensis</name>
    <dbReference type="NCBI Taxonomy" id="1387779"/>
    <lineage>
        <taxon>Bacteria</taxon>
        <taxon>Bacillati</taxon>
        <taxon>Bacillota</taxon>
        <taxon>Bacilli</taxon>
        <taxon>Bacillales</taxon>
        <taxon>Paenibacillaceae</taxon>
        <taxon>Cohnella</taxon>
    </lineage>
</organism>
<feature type="binding site" evidence="9">
    <location>
        <position position="195"/>
    </location>
    <ligand>
        <name>Mg(2+)</name>
        <dbReference type="ChEBI" id="CHEBI:18420"/>
    </ligand>
</feature>
<comment type="similarity">
    <text evidence="1 7">Belongs to the aminoglycoside phosphotransferase family.</text>
</comment>
<evidence type="ECO:0000313" key="11">
    <source>
        <dbReference type="EMBL" id="MBB6671644.1"/>
    </source>
</evidence>
<keyword evidence="4 7" id="KW-0418">Kinase</keyword>
<evidence type="ECO:0000256" key="2">
    <source>
        <dbReference type="ARBA" id="ARBA00022679"/>
    </source>
</evidence>
<dbReference type="GO" id="GO:0005524">
    <property type="term" value="F:ATP binding"/>
    <property type="evidence" value="ECO:0007669"/>
    <property type="project" value="UniProtKB-KW"/>
</dbReference>
<keyword evidence="12" id="KW-1185">Reference proteome</keyword>
<dbReference type="CDD" id="cd05150">
    <property type="entry name" value="APH"/>
    <property type="match status" value="1"/>
</dbReference>
<evidence type="ECO:0000259" key="10">
    <source>
        <dbReference type="Pfam" id="PF01636"/>
    </source>
</evidence>
<dbReference type="InterPro" id="IPR024165">
    <property type="entry name" value="Kan/Strep_kinase"/>
</dbReference>
<evidence type="ECO:0000313" key="12">
    <source>
        <dbReference type="Proteomes" id="UP000547209"/>
    </source>
</evidence>
<reference evidence="11 12" key="1">
    <citation type="submission" date="2020-08" db="EMBL/GenBank/DDBJ databases">
        <title>Cohnella phylogeny.</title>
        <authorList>
            <person name="Dunlap C."/>
        </authorList>
    </citation>
    <scope>NUCLEOTIDE SEQUENCE [LARGE SCALE GENOMIC DNA]</scope>
    <source>
        <strain evidence="11 12">DSM 28246</strain>
    </source>
</reference>
<dbReference type="PANTHER" id="PTHR21310">
    <property type="entry name" value="AMINOGLYCOSIDE PHOSPHOTRANSFERASE-RELATED-RELATED"/>
    <property type="match status" value="1"/>
</dbReference>
<dbReference type="EMBL" id="JACJVP010000023">
    <property type="protein sequence ID" value="MBB6671644.1"/>
    <property type="molecule type" value="Genomic_DNA"/>
</dbReference>
<dbReference type="InterPro" id="IPR051678">
    <property type="entry name" value="AGP_Transferase"/>
</dbReference>
<dbReference type="PIRSF" id="PIRSF000706">
    <property type="entry name" value="Kanamycin_kin"/>
    <property type="match status" value="1"/>
</dbReference>
<dbReference type="InterPro" id="IPR002575">
    <property type="entry name" value="Aminoglycoside_PTrfase"/>
</dbReference>
<evidence type="ECO:0000256" key="7">
    <source>
        <dbReference type="PIRNR" id="PIRNR000706"/>
    </source>
</evidence>
<keyword evidence="2 7" id="KW-0808">Transferase</keyword>
<dbReference type="InterPro" id="IPR011009">
    <property type="entry name" value="Kinase-like_dom_sf"/>
</dbReference>
<gene>
    <name evidence="11" type="ORF">H7C19_13215</name>
</gene>
<evidence type="ECO:0000256" key="6">
    <source>
        <dbReference type="ARBA" id="ARBA00023251"/>
    </source>
</evidence>
<dbReference type="RefSeq" id="WP_185143122.1">
    <property type="nucleotide sequence ID" value="NZ_JACJVP010000023.1"/>
</dbReference>
<evidence type="ECO:0000256" key="9">
    <source>
        <dbReference type="PIRSR" id="PIRSR000706-2"/>
    </source>
</evidence>
<dbReference type="PANTHER" id="PTHR21310:SF41">
    <property type="entry name" value="3'-PHOSPHOTRANSFERASE, PUTATIVE-RELATED"/>
    <property type="match status" value="1"/>
</dbReference>
<feature type="active site" description="Proton acceptor" evidence="8">
    <location>
        <position position="190"/>
    </location>
</feature>
<evidence type="ECO:0000256" key="1">
    <source>
        <dbReference type="ARBA" id="ARBA00006219"/>
    </source>
</evidence>
<dbReference type="GO" id="GO:0046677">
    <property type="term" value="P:response to antibiotic"/>
    <property type="evidence" value="ECO:0007669"/>
    <property type="project" value="UniProtKB-KW"/>
</dbReference>
<dbReference type="NCBIfam" id="NF033068">
    <property type="entry name" value="APH_3p"/>
    <property type="match status" value="1"/>
</dbReference>
<dbReference type="GO" id="GO:0046872">
    <property type="term" value="F:metal ion binding"/>
    <property type="evidence" value="ECO:0007669"/>
    <property type="project" value="UniProtKB-KW"/>
</dbReference>
<dbReference type="GO" id="GO:0016773">
    <property type="term" value="F:phosphotransferase activity, alcohol group as acceptor"/>
    <property type="evidence" value="ECO:0007669"/>
    <property type="project" value="InterPro"/>
</dbReference>
<feature type="binding site" evidence="9">
    <location>
        <position position="208"/>
    </location>
    <ligand>
        <name>Mg(2+)</name>
        <dbReference type="ChEBI" id="CHEBI:18420"/>
    </ligand>
</feature>
<evidence type="ECO:0000256" key="4">
    <source>
        <dbReference type="ARBA" id="ARBA00022777"/>
    </source>
</evidence>
<feature type="domain" description="Aminoglycoside phosphotransferase" evidence="10">
    <location>
        <begin position="28"/>
        <end position="248"/>
    </location>
</feature>
<dbReference type="AlphaFoldDB" id="A0A7X0RT02"/>
<evidence type="ECO:0000256" key="8">
    <source>
        <dbReference type="PIRSR" id="PIRSR000706-1"/>
    </source>
</evidence>
<evidence type="ECO:0000256" key="5">
    <source>
        <dbReference type="ARBA" id="ARBA00022840"/>
    </source>
</evidence>
<dbReference type="GO" id="GO:0016301">
    <property type="term" value="F:kinase activity"/>
    <property type="evidence" value="ECO:0007669"/>
    <property type="project" value="UniProtKB-KW"/>
</dbReference>
<dbReference type="Gene3D" id="3.30.200.20">
    <property type="entry name" value="Phosphorylase Kinase, domain 1"/>
    <property type="match status" value="1"/>
</dbReference>
<sequence length="265" mass="29451">MIDPQGLQLPAKLSERLKDSDLTPNQVGQSGASVYRVDRVGGTNASAYLKVAPSSWHAGLQSEAQALRWLQGRFPAPRGLHFETFEGCDYLLMTELPGRDGSDTELLAEPEAMVRLYAESLKALHALDIRDCPLDQRLEKKLYAAWRIVREGLADDDVEAENAGRTPDDIYAQLLRDRPATEDLVFAHGDYCMPNLIISEGVLSGMIDLGRAGVADRYQDIALAIRSLRHNFGSDAYAELFAASYGLAELDREKVDYYILLDELF</sequence>
<dbReference type="Pfam" id="PF01636">
    <property type="entry name" value="APH"/>
    <property type="match status" value="1"/>
</dbReference>
<keyword evidence="6 7" id="KW-0046">Antibiotic resistance</keyword>
<protein>
    <submittedName>
        <fullName evidence="11">Aminoglycoside 3'-phosphotransferase</fullName>
    </submittedName>
</protein>
<keyword evidence="3 7" id="KW-0547">Nucleotide-binding</keyword>
<evidence type="ECO:0000256" key="3">
    <source>
        <dbReference type="ARBA" id="ARBA00022741"/>
    </source>
</evidence>
<dbReference type="Proteomes" id="UP000547209">
    <property type="component" value="Unassembled WGS sequence"/>
</dbReference>
<proteinExistence type="inferred from homology"/>
<accession>A0A7X0RT02</accession>
<name>A0A7X0RT02_9BACL</name>
<keyword evidence="9" id="KW-0460">Magnesium</keyword>
<keyword evidence="5 7" id="KW-0067">ATP-binding</keyword>